<evidence type="ECO:0000256" key="1">
    <source>
        <dbReference type="ARBA" id="ARBA00008206"/>
    </source>
</evidence>
<dbReference type="Gene3D" id="2.40.128.590">
    <property type="entry name" value="CpcT/CpeT domain"/>
    <property type="match status" value="1"/>
</dbReference>
<dbReference type="OrthoDB" id="1159708at2"/>
<dbReference type="PANTHER" id="PTHR35137">
    <property type="entry name" value="CHROMOPHORE LYASE CRL, CHLOROPLASTIC"/>
    <property type="match status" value="1"/>
</dbReference>
<evidence type="ECO:0000313" key="4">
    <source>
        <dbReference type="EMBL" id="QHI36222.1"/>
    </source>
</evidence>
<protein>
    <submittedName>
        <fullName evidence="4">Phycocyanobilin lyase CpcT</fullName>
        <ecNumber evidence="4">4.-.-.-</ecNumber>
    </submittedName>
</protein>
<feature type="chain" id="PRO_5029638648" evidence="3">
    <location>
        <begin position="27"/>
        <end position="209"/>
    </location>
</feature>
<keyword evidence="5" id="KW-1185">Reference proteome</keyword>
<dbReference type="PANTHER" id="PTHR35137:SF1">
    <property type="entry name" value="CHROMOPHORE LYASE CRL, CHLOROPLASTIC"/>
    <property type="match status" value="1"/>
</dbReference>
<name>A0A7L4ZHW0_9FLAO</name>
<proteinExistence type="inferred from homology"/>
<reference evidence="4 5" key="1">
    <citation type="journal article" date="2013" name="Int. J. Syst. Evol. Microbiol.">
        <title>Kordia antarctica sp. nov., isolated from Antarctic seawater.</title>
        <authorList>
            <person name="Baek K."/>
            <person name="Choi A."/>
            <person name="Kang I."/>
            <person name="Lee K."/>
            <person name="Cho J.C."/>
        </authorList>
    </citation>
    <scope>NUCLEOTIDE SEQUENCE [LARGE SCALE GENOMIC DNA]</scope>
    <source>
        <strain evidence="4 5">IMCC3317</strain>
    </source>
</reference>
<dbReference type="EC" id="4.-.-.-" evidence="4"/>
<dbReference type="InterPro" id="IPR010404">
    <property type="entry name" value="CpcT/CpeT"/>
</dbReference>
<sequence length="209" mass="23884">MKNTILFSTIALFICAFSSCTSSKSATPQNELSALQTIMTGSFDSSKQAAKDSTYYNISLHMYPIWKSKDGYWLYVEQALNSNQSKPYRQRIYQLEKLENGDFSSKVFTLENPEDFIGKWKSLDYFDQFDASLLKEREGCAVFLKKEGNSYVGSTNEKNCKSTMRGASYATSIVYIKPNVIESWDRGFDAENKHVWGAEKAGYIFKRLK</sequence>
<keyword evidence="3" id="KW-0732">Signal</keyword>
<dbReference type="Proteomes" id="UP000464657">
    <property type="component" value="Chromosome"/>
</dbReference>
<evidence type="ECO:0000256" key="2">
    <source>
        <dbReference type="ARBA" id="ARBA00023239"/>
    </source>
</evidence>
<evidence type="ECO:0000256" key="3">
    <source>
        <dbReference type="SAM" id="SignalP"/>
    </source>
</evidence>
<gene>
    <name evidence="4" type="primary">cpcT1</name>
    <name evidence="4" type="ORF">IMCC3317_15810</name>
</gene>
<dbReference type="CDD" id="cd16338">
    <property type="entry name" value="CpcT"/>
    <property type="match status" value="1"/>
</dbReference>
<keyword evidence="2 4" id="KW-0456">Lyase</keyword>
<dbReference type="EMBL" id="CP019288">
    <property type="protein sequence ID" value="QHI36222.1"/>
    <property type="molecule type" value="Genomic_DNA"/>
</dbReference>
<dbReference type="InterPro" id="IPR038672">
    <property type="entry name" value="CpcT/CpeT_sf"/>
</dbReference>
<organism evidence="4 5">
    <name type="scientific">Kordia antarctica</name>
    <dbReference type="NCBI Taxonomy" id="1218801"/>
    <lineage>
        <taxon>Bacteria</taxon>
        <taxon>Pseudomonadati</taxon>
        <taxon>Bacteroidota</taxon>
        <taxon>Flavobacteriia</taxon>
        <taxon>Flavobacteriales</taxon>
        <taxon>Flavobacteriaceae</taxon>
        <taxon>Kordia</taxon>
    </lineage>
</organism>
<feature type="signal peptide" evidence="3">
    <location>
        <begin position="1"/>
        <end position="26"/>
    </location>
</feature>
<accession>A0A7L4ZHW0</accession>
<comment type="similarity">
    <text evidence="1">Belongs to the CpcT/CpeT biliprotein lyase family.</text>
</comment>
<dbReference type="PROSITE" id="PS51257">
    <property type="entry name" value="PROKAR_LIPOPROTEIN"/>
    <property type="match status" value="1"/>
</dbReference>
<dbReference type="AlphaFoldDB" id="A0A7L4ZHW0"/>
<dbReference type="Pfam" id="PF06206">
    <property type="entry name" value="CpeT"/>
    <property type="match status" value="1"/>
</dbReference>
<dbReference type="GO" id="GO:0016829">
    <property type="term" value="F:lyase activity"/>
    <property type="evidence" value="ECO:0007669"/>
    <property type="project" value="UniProtKB-KW"/>
</dbReference>
<dbReference type="KEGG" id="kan:IMCC3317_15810"/>
<evidence type="ECO:0000313" key="5">
    <source>
        <dbReference type="Proteomes" id="UP000464657"/>
    </source>
</evidence>
<dbReference type="RefSeq" id="WP_160128948.1">
    <property type="nucleotide sequence ID" value="NZ_CP019288.1"/>
</dbReference>